<dbReference type="SUPFAM" id="SSF48230">
    <property type="entry name" value="Chondroitin AC/alginate lyase"/>
    <property type="match status" value="1"/>
</dbReference>
<accession>A0A3M7DCX5</accession>
<reference evidence="5 6" key="1">
    <citation type="journal article" date="2018" name="BMC Genomics">
        <title>Genomic evidence for intraspecific hybridization in a clonal and extremely halotolerant yeast.</title>
        <authorList>
            <person name="Gostincar C."/>
            <person name="Stajich J.E."/>
            <person name="Zupancic J."/>
            <person name="Zalar P."/>
            <person name="Gunde-Cimerman N."/>
        </authorList>
    </citation>
    <scope>NUCLEOTIDE SEQUENCE [LARGE SCALE GENOMIC DNA]</scope>
    <source>
        <strain evidence="5 6">EXF-151</strain>
    </source>
</reference>
<feature type="chain" id="PRO_5018009656" description="Alginate lyase domain-containing protein" evidence="3">
    <location>
        <begin position="16"/>
        <end position="392"/>
    </location>
</feature>
<keyword evidence="1 3" id="KW-0732">Signal</keyword>
<dbReference type="GO" id="GO:0042597">
    <property type="term" value="C:periplasmic space"/>
    <property type="evidence" value="ECO:0007669"/>
    <property type="project" value="InterPro"/>
</dbReference>
<dbReference type="Proteomes" id="UP000270230">
    <property type="component" value="Unassembled WGS sequence"/>
</dbReference>
<proteinExistence type="predicted"/>
<dbReference type="InterPro" id="IPR008929">
    <property type="entry name" value="Chondroitin_lyas"/>
</dbReference>
<dbReference type="AlphaFoldDB" id="A0A3M7DCX5"/>
<gene>
    <name evidence="5" type="ORF">D0865_00601</name>
</gene>
<evidence type="ECO:0000313" key="5">
    <source>
        <dbReference type="EMBL" id="RMY62129.1"/>
    </source>
</evidence>
<dbReference type="PROSITE" id="PS51257">
    <property type="entry name" value="PROKAR_LIPOPROTEIN"/>
    <property type="match status" value="1"/>
</dbReference>
<protein>
    <recommendedName>
        <fullName evidence="4">Alginate lyase domain-containing protein</fullName>
    </recommendedName>
</protein>
<evidence type="ECO:0000313" key="6">
    <source>
        <dbReference type="Proteomes" id="UP000270230"/>
    </source>
</evidence>
<dbReference type="Pfam" id="PF05426">
    <property type="entry name" value="Alginate_lyase"/>
    <property type="match status" value="1"/>
</dbReference>
<sequence length="392" mass="43166">MFALRFLSLIGSATACFVHPGALHTAEDIERVKGHVSAGEEPWSTAFRLLEQNEHAQTSWTPSATSVIIRGDNGEDPQNYANAFRDAAASYQLALRWLISGNTSYADASVDILNAWSSTLEDIDGTSDKYLASGLYGYQFANAAELMRSYKGWTTDDQNAFGTMLTDIFARFSRKFLDEHNDADRFHYYANWDQANIACLLAAGIFTDNRTMYDHARDYVLHGESNGAFPFFSIANYTEEGSGKTLMQGQEAGRDQGHTLLDFALLGVIAQQGYNQGDDLFAAYSNEILNGAEYAAKYNVNQSVLYTPYESFEGTQTVISPDSRADIRPGFELLVAHYGDVSGLNASWSAEYRDYVNENTELGVEGGGGDYSPNSGGYDALGYGTLMYRRSA</sequence>
<feature type="signal peptide" evidence="3">
    <location>
        <begin position="1"/>
        <end position="15"/>
    </location>
</feature>
<evidence type="ECO:0000259" key="4">
    <source>
        <dbReference type="Pfam" id="PF05426"/>
    </source>
</evidence>
<evidence type="ECO:0000256" key="2">
    <source>
        <dbReference type="ARBA" id="ARBA00023239"/>
    </source>
</evidence>
<keyword evidence="2" id="KW-0456">Lyase</keyword>
<comment type="caution">
    <text evidence="5">The sequence shown here is derived from an EMBL/GenBank/DDBJ whole genome shotgun (WGS) entry which is preliminary data.</text>
</comment>
<dbReference type="GO" id="GO:0016829">
    <property type="term" value="F:lyase activity"/>
    <property type="evidence" value="ECO:0007669"/>
    <property type="project" value="UniProtKB-KW"/>
</dbReference>
<dbReference type="OrthoDB" id="5302720at2759"/>
<feature type="domain" description="Alginate lyase" evidence="4">
    <location>
        <begin position="73"/>
        <end position="302"/>
    </location>
</feature>
<dbReference type="InterPro" id="IPR008397">
    <property type="entry name" value="Alginate_lyase_dom"/>
</dbReference>
<evidence type="ECO:0000256" key="1">
    <source>
        <dbReference type="ARBA" id="ARBA00022729"/>
    </source>
</evidence>
<name>A0A3M7DCX5_HORWE</name>
<organism evidence="5 6">
    <name type="scientific">Hortaea werneckii</name>
    <name type="common">Black yeast</name>
    <name type="synonym">Cladosporium werneckii</name>
    <dbReference type="NCBI Taxonomy" id="91943"/>
    <lineage>
        <taxon>Eukaryota</taxon>
        <taxon>Fungi</taxon>
        <taxon>Dikarya</taxon>
        <taxon>Ascomycota</taxon>
        <taxon>Pezizomycotina</taxon>
        <taxon>Dothideomycetes</taxon>
        <taxon>Dothideomycetidae</taxon>
        <taxon>Mycosphaerellales</taxon>
        <taxon>Teratosphaeriaceae</taxon>
        <taxon>Hortaea</taxon>
    </lineage>
</organism>
<dbReference type="Gene3D" id="1.50.10.100">
    <property type="entry name" value="Chondroitin AC/alginate lyase"/>
    <property type="match status" value="1"/>
</dbReference>
<dbReference type="EMBL" id="QWIN01000019">
    <property type="protein sequence ID" value="RMY62129.1"/>
    <property type="molecule type" value="Genomic_DNA"/>
</dbReference>
<evidence type="ECO:0000256" key="3">
    <source>
        <dbReference type="SAM" id="SignalP"/>
    </source>
</evidence>